<evidence type="ECO:0000313" key="1">
    <source>
        <dbReference type="EMBL" id="OCX12636.1"/>
    </source>
</evidence>
<organism evidence="1 2">
    <name type="scientific">Mesorhizobium hungaricum</name>
    <dbReference type="NCBI Taxonomy" id="1566387"/>
    <lineage>
        <taxon>Bacteria</taxon>
        <taxon>Pseudomonadati</taxon>
        <taxon>Pseudomonadota</taxon>
        <taxon>Alphaproteobacteria</taxon>
        <taxon>Hyphomicrobiales</taxon>
        <taxon>Phyllobacteriaceae</taxon>
        <taxon>Mesorhizobium</taxon>
    </lineage>
</organism>
<dbReference type="Proteomes" id="UP000094412">
    <property type="component" value="Unassembled WGS sequence"/>
</dbReference>
<evidence type="ECO:0000313" key="2">
    <source>
        <dbReference type="Proteomes" id="UP000094412"/>
    </source>
</evidence>
<comment type="caution">
    <text evidence="1">The sequence shown here is derived from an EMBL/GenBank/DDBJ whole genome shotgun (WGS) entry which is preliminary data.</text>
</comment>
<dbReference type="EMBL" id="MDEO01000036">
    <property type="protein sequence ID" value="OCX12636.1"/>
    <property type="molecule type" value="Genomic_DNA"/>
</dbReference>
<reference evidence="1 2" key="1">
    <citation type="submission" date="2016-08" db="EMBL/GenBank/DDBJ databases">
        <title>Whole genome sequence of Mesorhizobium sp. strain UASWS1009 isolated from industrial sewage.</title>
        <authorList>
            <person name="Crovadore J."/>
            <person name="Calmin G."/>
            <person name="Chablais R."/>
            <person name="Cochard B."/>
            <person name="Lefort F."/>
        </authorList>
    </citation>
    <scope>NUCLEOTIDE SEQUENCE [LARGE SCALE GENOMIC DNA]</scope>
    <source>
        <strain evidence="1 2">UASWS1009</strain>
    </source>
</reference>
<dbReference type="OrthoDB" id="9906763at2"/>
<dbReference type="RefSeq" id="WP_024922504.1">
    <property type="nucleotide sequence ID" value="NZ_MDEO01000036.1"/>
</dbReference>
<gene>
    <name evidence="1" type="ORF">QV13_23855</name>
</gene>
<proteinExistence type="predicted"/>
<name>A0A1C2DDC7_9HYPH</name>
<dbReference type="STRING" id="1566387.QV13_23855"/>
<dbReference type="AlphaFoldDB" id="A0A1C2DDC7"/>
<accession>A0A1C2DDC7</accession>
<protein>
    <submittedName>
        <fullName evidence="1">Uncharacterized protein</fullName>
    </submittedName>
</protein>
<sequence>MSGLLEFTRWRFSRVCTIHERGDVCTCTEQEKTRLWLLHGTSGAIQQFLGDGPYYGIWDDGRTGAMTTLDGCKAAVEKAVWHG</sequence>
<keyword evidence="2" id="KW-1185">Reference proteome</keyword>